<feature type="domain" description="Cupin type-2" evidence="1">
    <location>
        <begin position="34"/>
        <end position="101"/>
    </location>
</feature>
<proteinExistence type="predicted"/>
<organism evidence="2">
    <name type="scientific">bioreactor metagenome</name>
    <dbReference type="NCBI Taxonomy" id="1076179"/>
    <lineage>
        <taxon>unclassified sequences</taxon>
        <taxon>metagenomes</taxon>
        <taxon>ecological metagenomes</taxon>
    </lineage>
</organism>
<dbReference type="Pfam" id="PF07883">
    <property type="entry name" value="Cupin_2"/>
    <property type="match status" value="1"/>
</dbReference>
<evidence type="ECO:0000259" key="1">
    <source>
        <dbReference type="Pfam" id="PF07883"/>
    </source>
</evidence>
<reference evidence="2" key="1">
    <citation type="submission" date="2019-08" db="EMBL/GenBank/DDBJ databases">
        <authorList>
            <person name="Kucharzyk K."/>
            <person name="Murdoch R.W."/>
            <person name="Higgins S."/>
            <person name="Loffler F."/>
        </authorList>
    </citation>
    <scope>NUCLEOTIDE SEQUENCE</scope>
</reference>
<dbReference type="SUPFAM" id="SSF51182">
    <property type="entry name" value="RmlC-like cupins"/>
    <property type="match status" value="1"/>
</dbReference>
<sequence length="105" mass="12272">MKNLFDKKNIDWSKEISEILATGSNVRVERIVSTGQSSPKDFWYDQEEFEWVCVIQGEGIIDWADGARRTLKVGDWVLISPHEKHRVSSTTKEPPCIWLAFFWKE</sequence>
<dbReference type="Gene3D" id="2.60.120.10">
    <property type="entry name" value="Jelly Rolls"/>
    <property type="match status" value="1"/>
</dbReference>
<dbReference type="AlphaFoldDB" id="A0A645FXG1"/>
<comment type="caution">
    <text evidence="2">The sequence shown here is derived from an EMBL/GenBank/DDBJ whole genome shotgun (WGS) entry which is preliminary data.</text>
</comment>
<dbReference type="CDD" id="cd06981">
    <property type="entry name" value="cupin_reut_a1446"/>
    <property type="match status" value="1"/>
</dbReference>
<dbReference type="InterPro" id="IPR011051">
    <property type="entry name" value="RmlC_Cupin_sf"/>
</dbReference>
<protein>
    <recommendedName>
        <fullName evidence="1">Cupin type-2 domain-containing protein</fullName>
    </recommendedName>
</protein>
<dbReference type="InterPro" id="IPR014710">
    <property type="entry name" value="RmlC-like_jellyroll"/>
</dbReference>
<evidence type="ECO:0000313" key="2">
    <source>
        <dbReference type="EMBL" id="MPN19251.1"/>
    </source>
</evidence>
<name>A0A645FXG1_9ZZZZ</name>
<dbReference type="EMBL" id="VSSQ01066770">
    <property type="protein sequence ID" value="MPN19251.1"/>
    <property type="molecule type" value="Genomic_DNA"/>
</dbReference>
<dbReference type="InterPro" id="IPR013096">
    <property type="entry name" value="Cupin_2"/>
</dbReference>
<accession>A0A645FXG1</accession>
<gene>
    <name evidence="2" type="ORF">SDC9_166618</name>
</gene>